<organism evidence="1 2">
    <name type="scientific">Phragmitibacter flavus</name>
    <dbReference type="NCBI Taxonomy" id="2576071"/>
    <lineage>
        <taxon>Bacteria</taxon>
        <taxon>Pseudomonadati</taxon>
        <taxon>Verrucomicrobiota</taxon>
        <taxon>Verrucomicrobiia</taxon>
        <taxon>Verrucomicrobiales</taxon>
        <taxon>Verrucomicrobiaceae</taxon>
        <taxon>Phragmitibacter</taxon>
    </lineage>
</organism>
<accession>A0A5R8KH30</accession>
<name>A0A5R8KH30_9BACT</name>
<keyword evidence="2" id="KW-1185">Reference proteome</keyword>
<protein>
    <recommendedName>
        <fullName evidence="3">PQQ-like beta-propeller repeat protein</fullName>
    </recommendedName>
</protein>
<evidence type="ECO:0008006" key="3">
    <source>
        <dbReference type="Google" id="ProtNLM"/>
    </source>
</evidence>
<dbReference type="RefSeq" id="WP_138085212.1">
    <property type="nucleotide sequence ID" value="NZ_VAUV01000004.1"/>
</dbReference>
<dbReference type="InterPro" id="IPR015943">
    <property type="entry name" value="WD40/YVTN_repeat-like_dom_sf"/>
</dbReference>
<sequence length="114" mass="12386">MSLAQLVFVGFNKNVAALDRHSGTIVWEWRAAKGSSYVTLHLDRDLLIVAVDGYMYGLDAMTGEERWFNPMSGYGTGVTSIASVSGSVGNLPAAAAQTYQQQQQNDQATYHHSS</sequence>
<dbReference type="AlphaFoldDB" id="A0A5R8KH30"/>
<dbReference type="Gene3D" id="2.130.10.10">
    <property type="entry name" value="YVTN repeat-like/Quinoprotein amine dehydrogenase"/>
    <property type="match status" value="1"/>
</dbReference>
<comment type="caution">
    <text evidence="1">The sequence shown here is derived from an EMBL/GenBank/DDBJ whole genome shotgun (WGS) entry which is preliminary data.</text>
</comment>
<gene>
    <name evidence="1" type="ORF">FEM03_05600</name>
</gene>
<dbReference type="InterPro" id="IPR011047">
    <property type="entry name" value="Quinoprotein_ADH-like_sf"/>
</dbReference>
<dbReference type="Proteomes" id="UP000306196">
    <property type="component" value="Unassembled WGS sequence"/>
</dbReference>
<dbReference type="OrthoDB" id="177200at2"/>
<reference evidence="1 2" key="1">
    <citation type="submission" date="2019-05" db="EMBL/GenBank/DDBJ databases">
        <title>Verrucobacter flavum gen. nov., sp. nov. a new member of the family Verrucomicrobiaceae.</title>
        <authorList>
            <person name="Szuroczki S."/>
            <person name="Abbaszade G."/>
            <person name="Szabo A."/>
            <person name="Felfoldi T."/>
            <person name="Schumann P."/>
            <person name="Boka K."/>
            <person name="Keki Z."/>
            <person name="Toumi M."/>
            <person name="Toth E."/>
        </authorList>
    </citation>
    <scope>NUCLEOTIDE SEQUENCE [LARGE SCALE GENOMIC DNA]</scope>
    <source>
        <strain evidence="1 2">MG-N-17</strain>
    </source>
</reference>
<evidence type="ECO:0000313" key="2">
    <source>
        <dbReference type="Proteomes" id="UP000306196"/>
    </source>
</evidence>
<evidence type="ECO:0000313" key="1">
    <source>
        <dbReference type="EMBL" id="TLD71616.1"/>
    </source>
</evidence>
<dbReference type="SUPFAM" id="SSF50998">
    <property type="entry name" value="Quinoprotein alcohol dehydrogenase-like"/>
    <property type="match status" value="1"/>
</dbReference>
<dbReference type="EMBL" id="VAUV01000004">
    <property type="protein sequence ID" value="TLD71616.1"/>
    <property type="molecule type" value="Genomic_DNA"/>
</dbReference>
<proteinExistence type="predicted"/>